<evidence type="ECO:0000256" key="4">
    <source>
        <dbReference type="ARBA" id="ARBA00023125"/>
    </source>
</evidence>
<comment type="caution">
    <text evidence="11">The sequence shown here is derived from an EMBL/GenBank/DDBJ whole genome shotgun (WGS) entry which is preliminary data.</text>
</comment>
<reference evidence="11" key="1">
    <citation type="journal article" date="2014" name="Int. J. Syst. Evol. Microbiol.">
        <title>Complete genome sequence of Corynebacterium casei LMG S-19264T (=DSM 44701T), isolated from a smear-ripened cheese.</title>
        <authorList>
            <consortium name="US DOE Joint Genome Institute (JGI-PGF)"/>
            <person name="Walter F."/>
            <person name="Albersmeier A."/>
            <person name="Kalinowski J."/>
            <person name="Ruckert C."/>
        </authorList>
    </citation>
    <scope>NUCLEOTIDE SEQUENCE</scope>
    <source>
        <strain evidence="11">JCM 4654</strain>
    </source>
</reference>
<evidence type="ECO:0000256" key="5">
    <source>
        <dbReference type="ARBA" id="ARBA00023163"/>
    </source>
</evidence>
<dbReference type="InterPro" id="IPR001867">
    <property type="entry name" value="OmpR/PhoB-type_DNA-bd"/>
</dbReference>
<dbReference type="Pfam" id="PF00486">
    <property type="entry name" value="Trans_reg_C"/>
    <property type="match status" value="1"/>
</dbReference>
<feature type="region of interest" description="Disordered" evidence="8">
    <location>
        <begin position="240"/>
        <end position="338"/>
    </location>
</feature>
<dbReference type="CDD" id="cd00383">
    <property type="entry name" value="trans_reg_C"/>
    <property type="match status" value="1"/>
</dbReference>
<reference evidence="11" key="2">
    <citation type="submission" date="2020-09" db="EMBL/GenBank/DDBJ databases">
        <authorList>
            <person name="Sun Q."/>
            <person name="Ohkuma M."/>
        </authorList>
    </citation>
    <scope>NUCLEOTIDE SEQUENCE</scope>
    <source>
        <strain evidence="11">JCM 4654</strain>
    </source>
</reference>
<feature type="domain" description="Response regulatory" evidence="9">
    <location>
        <begin position="21"/>
        <end position="131"/>
    </location>
</feature>
<keyword evidence="5" id="KW-0804">Transcription</keyword>
<sequence length="338" mass="37325">MDPQPALKLPPLLRADGTPARILVVDDEPDAEYVVTTVLRYQGWHVRSAEDGAGAVVLAERFRPDAVVLDMLLPDIQGSEVAHHIHALLPSVCVLFLTACDVLDADISAGDACLTKPVGLAEIVTRLRAMLRRAGMTRQEADSVRATRRLVVADLAMDEEAREVTRGGEPVDLTSNEFALLRFLMRNPHRAHSTAEILDQVWSHDFGDRSRVVELCIGYLRQKIDAGREPLLHTVPGAGYVLRPELPEPSRSDAISESLPSARPTPSRDAPGSLTSPRKDSPVDRSATMKRNAARERTKGWSSSMETWPNIWPKPSRSTPHTRSGRWGSSTSIVHRRR</sequence>
<protein>
    <submittedName>
        <fullName evidence="11">Uncharacterized protein</fullName>
    </submittedName>
</protein>
<evidence type="ECO:0000256" key="3">
    <source>
        <dbReference type="ARBA" id="ARBA00023015"/>
    </source>
</evidence>
<dbReference type="SUPFAM" id="SSF52172">
    <property type="entry name" value="CheY-like"/>
    <property type="match status" value="1"/>
</dbReference>
<dbReference type="Pfam" id="PF00072">
    <property type="entry name" value="Response_reg"/>
    <property type="match status" value="1"/>
</dbReference>
<organism evidence="11 12">
    <name type="scientific">Streptomyces naganishii JCM 4654</name>
    <dbReference type="NCBI Taxonomy" id="1306179"/>
    <lineage>
        <taxon>Bacteria</taxon>
        <taxon>Bacillati</taxon>
        <taxon>Actinomycetota</taxon>
        <taxon>Actinomycetes</taxon>
        <taxon>Kitasatosporales</taxon>
        <taxon>Streptomycetaceae</taxon>
        <taxon>Streptomyces</taxon>
    </lineage>
</organism>
<feature type="domain" description="OmpR/PhoB-type" evidence="10">
    <location>
        <begin position="147"/>
        <end position="244"/>
    </location>
</feature>
<feature type="modified residue" description="4-aspartylphosphate" evidence="6">
    <location>
        <position position="70"/>
    </location>
</feature>
<dbReference type="PANTHER" id="PTHR48111:SF28">
    <property type="entry name" value="TRANSCRIPTIONAL REGULATORY PROTEIN TCRX-RELATED"/>
    <property type="match status" value="1"/>
</dbReference>
<dbReference type="GO" id="GO:0000156">
    <property type="term" value="F:phosphorelay response regulator activity"/>
    <property type="evidence" value="ECO:0007669"/>
    <property type="project" value="TreeGrafter"/>
</dbReference>
<dbReference type="GO" id="GO:0000976">
    <property type="term" value="F:transcription cis-regulatory region binding"/>
    <property type="evidence" value="ECO:0007669"/>
    <property type="project" value="TreeGrafter"/>
</dbReference>
<dbReference type="GO" id="GO:0006355">
    <property type="term" value="P:regulation of DNA-templated transcription"/>
    <property type="evidence" value="ECO:0007669"/>
    <property type="project" value="InterPro"/>
</dbReference>
<dbReference type="SMART" id="SM00448">
    <property type="entry name" value="REC"/>
    <property type="match status" value="1"/>
</dbReference>
<keyword evidence="12" id="KW-1185">Reference proteome</keyword>
<dbReference type="SMART" id="SM00862">
    <property type="entry name" value="Trans_reg_C"/>
    <property type="match status" value="1"/>
</dbReference>
<dbReference type="GO" id="GO:0032993">
    <property type="term" value="C:protein-DNA complex"/>
    <property type="evidence" value="ECO:0007669"/>
    <property type="project" value="TreeGrafter"/>
</dbReference>
<dbReference type="InterPro" id="IPR011006">
    <property type="entry name" value="CheY-like_superfamily"/>
</dbReference>
<gene>
    <name evidence="11" type="ORF">GCM10010508_38090</name>
</gene>
<evidence type="ECO:0000313" key="12">
    <source>
        <dbReference type="Proteomes" id="UP000608955"/>
    </source>
</evidence>
<keyword evidence="4 7" id="KW-0238">DNA-binding</keyword>
<dbReference type="AlphaFoldDB" id="A0A919CWR3"/>
<feature type="DNA-binding region" description="OmpR/PhoB-type" evidence="7">
    <location>
        <begin position="147"/>
        <end position="244"/>
    </location>
</feature>
<evidence type="ECO:0000256" key="2">
    <source>
        <dbReference type="ARBA" id="ARBA00023012"/>
    </source>
</evidence>
<evidence type="ECO:0000256" key="8">
    <source>
        <dbReference type="SAM" id="MobiDB-lite"/>
    </source>
</evidence>
<evidence type="ECO:0000256" key="6">
    <source>
        <dbReference type="PROSITE-ProRule" id="PRU00169"/>
    </source>
</evidence>
<dbReference type="GO" id="GO:0005829">
    <property type="term" value="C:cytosol"/>
    <property type="evidence" value="ECO:0007669"/>
    <property type="project" value="TreeGrafter"/>
</dbReference>
<evidence type="ECO:0000259" key="9">
    <source>
        <dbReference type="PROSITE" id="PS50110"/>
    </source>
</evidence>
<keyword evidence="2" id="KW-0902">Two-component regulatory system</keyword>
<dbReference type="PROSITE" id="PS51755">
    <property type="entry name" value="OMPR_PHOB"/>
    <property type="match status" value="1"/>
</dbReference>
<dbReference type="Gene3D" id="1.10.10.10">
    <property type="entry name" value="Winged helix-like DNA-binding domain superfamily/Winged helix DNA-binding domain"/>
    <property type="match status" value="1"/>
</dbReference>
<accession>A0A919CWR3</accession>
<evidence type="ECO:0000256" key="1">
    <source>
        <dbReference type="ARBA" id="ARBA00022553"/>
    </source>
</evidence>
<name>A0A919CWR3_9ACTN</name>
<proteinExistence type="predicted"/>
<dbReference type="PROSITE" id="PS50110">
    <property type="entry name" value="RESPONSE_REGULATORY"/>
    <property type="match status" value="1"/>
</dbReference>
<evidence type="ECO:0000313" key="11">
    <source>
        <dbReference type="EMBL" id="GHD91050.1"/>
    </source>
</evidence>
<dbReference type="EMBL" id="BMVF01000009">
    <property type="protein sequence ID" value="GHD91050.1"/>
    <property type="molecule type" value="Genomic_DNA"/>
</dbReference>
<evidence type="ECO:0000259" key="10">
    <source>
        <dbReference type="PROSITE" id="PS51755"/>
    </source>
</evidence>
<dbReference type="PANTHER" id="PTHR48111">
    <property type="entry name" value="REGULATOR OF RPOS"/>
    <property type="match status" value="1"/>
</dbReference>
<dbReference type="FunFam" id="1.10.10.10:FF:000005">
    <property type="entry name" value="Two-component system response regulator"/>
    <property type="match status" value="1"/>
</dbReference>
<keyword evidence="3" id="KW-0805">Transcription regulation</keyword>
<dbReference type="InterPro" id="IPR039420">
    <property type="entry name" value="WalR-like"/>
</dbReference>
<dbReference type="InterPro" id="IPR001789">
    <property type="entry name" value="Sig_transdc_resp-reg_receiver"/>
</dbReference>
<dbReference type="Gene3D" id="3.40.50.2300">
    <property type="match status" value="1"/>
</dbReference>
<evidence type="ECO:0000256" key="7">
    <source>
        <dbReference type="PROSITE-ProRule" id="PRU01091"/>
    </source>
</evidence>
<dbReference type="InterPro" id="IPR036388">
    <property type="entry name" value="WH-like_DNA-bd_sf"/>
</dbReference>
<keyword evidence="1 6" id="KW-0597">Phosphoprotein</keyword>
<dbReference type="Proteomes" id="UP000608955">
    <property type="component" value="Unassembled WGS sequence"/>
</dbReference>
<feature type="compositionally biased region" description="Polar residues" evidence="8">
    <location>
        <begin position="316"/>
        <end position="338"/>
    </location>
</feature>